<gene>
    <name evidence="2" type="ORF">GCK72_023949</name>
</gene>
<dbReference type="EMBL" id="WUAV01000006">
    <property type="protein sequence ID" value="KAF1747485.1"/>
    <property type="molecule type" value="Genomic_DNA"/>
</dbReference>
<dbReference type="GeneID" id="78777743"/>
<name>A0A6A5FY84_CAERE</name>
<sequence length="132" mass="14845">MPRRSPAPRSYVQKIPSSSLRDGGAATTSTSWRRLQEDGQGGAVANRRREDGEYNHPSTSGQQLREYGYGGKRSKVGHQRPTTSSQPMRDTYMRSTSRFPSRAGNKKESQDHLLIKPVNVKKLLKKCLQNND</sequence>
<dbReference type="AlphaFoldDB" id="A0A6A5FY84"/>
<dbReference type="Proteomes" id="UP000483820">
    <property type="component" value="Chromosome X"/>
</dbReference>
<evidence type="ECO:0000313" key="3">
    <source>
        <dbReference type="Proteomes" id="UP000483820"/>
    </source>
</evidence>
<protein>
    <submittedName>
        <fullName evidence="2">Uncharacterized protein</fullName>
    </submittedName>
</protein>
<evidence type="ECO:0000313" key="2">
    <source>
        <dbReference type="EMBL" id="KAF1747485.1"/>
    </source>
</evidence>
<evidence type="ECO:0000256" key="1">
    <source>
        <dbReference type="SAM" id="MobiDB-lite"/>
    </source>
</evidence>
<feature type="compositionally biased region" description="Polar residues" evidence="1">
    <location>
        <begin position="15"/>
        <end position="33"/>
    </location>
</feature>
<dbReference type="RefSeq" id="XP_053579207.1">
    <property type="nucleotide sequence ID" value="XM_053735641.1"/>
</dbReference>
<dbReference type="CTD" id="78777743"/>
<accession>A0A6A5FY84</accession>
<feature type="region of interest" description="Disordered" evidence="1">
    <location>
        <begin position="1"/>
        <end position="112"/>
    </location>
</feature>
<organism evidence="2 3">
    <name type="scientific">Caenorhabditis remanei</name>
    <name type="common">Caenorhabditis vulgaris</name>
    <dbReference type="NCBI Taxonomy" id="31234"/>
    <lineage>
        <taxon>Eukaryota</taxon>
        <taxon>Metazoa</taxon>
        <taxon>Ecdysozoa</taxon>
        <taxon>Nematoda</taxon>
        <taxon>Chromadorea</taxon>
        <taxon>Rhabditida</taxon>
        <taxon>Rhabditina</taxon>
        <taxon>Rhabditomorpha</taxon>
        <taxon>Rhabditoidea</taxon>
        <taxon>Rhabditidae</taxon>
        <taxon>Peloderinae</taxon>
        <taxon>Caenorhabditis</taxon>
    </lineage>
</organism>
<proteinExistence type="predicted"/>
<reference evidence="2 3" key="1">
    <citation type="submission" date="2019-12" db="EMBL/GenBank/DDBJ databases">
        <title>Chromosome-level assembly of the Caenorhabditis remanei genome.</title>
        <authorList>
            <person name="Teterina A.A."/>
            <person name="Willis J.H."/>
            <person name="Phillips P.C."/>
        </authorList>
    </citation>
    <scope>NUCLEOTIDE SEQUENCE [LARGE SCALE GENOMIC DNA]</scope>
    <source>
        <strain evidence="2 3">PX506</strain>
        <tissue evidence="2">Whole organism</tissue>
    </source>
</reference>
<comment type="caution">
    <text evidence="2">The sequence shown here is derived from an EMBL/GenBank/DDBJ whole genome shotgun (WGS) entry which is preliminary data.</text>
</comment>
<feature type="compositionally biased region" description="Polar residues" evidence="1">
    <location>
        <begin position="80"/>
        <end position="99"/>
    </location>
</feature>
<dbReference type="KEGG" id="crq:GCK72_023949"/>